<feature type="domain" description="Tail specific protease" evidence="2">
    <location>
        <begin position="332"/>
        <end position="539"/>
    </location>
</feature>
<dbReference type="AlphaFoldDB" id="A0A9W9FR12"/>
<sequence>MRFGPSVIFSCLAGLSVAAQSYDEDACSQIHSRVANPGNDNPLVTFPGQLALRCLRSMPFESKLAVSFVKEYRKYLQFHSTLETLKNPPSGYQMPPTDLMGGLNAIQEKAAANHYKNQYEFDSDLQTLVTSAYDGHLSADFCSHSIFTFRNEPPLVSISTNGIDLPKIYTTEDARLLSSHPHKVSPVQSINGVDVVKHMKRISIYQKPQDLDALYNTLFHSNAMSIGSTGNSSMFAGYYSSTTRWPGGSQILRFANGSKTDSETIVHLREFPWQNTTALYENFCVANKDSSSSQSGSEAHPLPLPDGYPEPFVRDNFNRIMGFFPEHSGLKDIAVLSVPSFQVQGATSDGKLPDTEIVDFSNTARDFLANATDKGKKKMIVDLSGNPGGSVLAGDNLFRMFFPDKVPYSAGRFRAHDAVNLLGKVASPIVQRPDSILKGFPPFDWTSMVQPDQKKGFKSWKDLYSPRNISGVESSSLFATNFSRVSEHEVPINGYGNVMLNPSKAAFEPEDIIMITDGYCASTCTVFAELMKEQGVRTIAFGGRPQFAPMQGLGGTKGAQVLQFSQIASILPMAKSLAKQTLNKEEYKKWERVVPIPLKDFPLTLYSGGVNLLSAFSSKNDKVPRQFVYEAAECRRFFTAENIDKPVSIWSAAADSMFHGGPCVPFSTNGTGSLHPEEKSTNEKLISLFLEFLSGFKAHIV</sequence>
<dbReference type="PANTHER" id="PTHR37049:SF4">
    <property type="entry name" value="RHODANESE DOMAIN-CONTAINING PROTEIN"/>
    <property type="match status" value="1"/>
</dbReference>
<keyword evidence="1" id="KW-0732">Signal</keyword>
<dbReference type="InterPro" id="IPR029045">
    <property type="entry name" value="ClpP/crotonase-like_dom_sf"/>
</dbReference>
<dbReference type="GeneID" id="81391562"/>
<evidence type="ECO:0000313" key="5">
    <source>
        <dbReference type="Proteomes" id="UP001141434"/>
    </source>
</evidence>
<dbReference type="PANTHER" id="PTHR37049">
    <property type="entry name" value="PEPTIDASE S41 FAMILY PROTEIN"/>
    <property type="match status" value="1"/>
</dbReference>
<evidence type="ECO:0008006" key="6">
    <source>
        <dbReference type="Google" id="ProtNLM"/>
    </source>
</evidence>
<dbReference type="SUPFAM" id="SSF52096">
    <property type="entry name" value="ClpP/crotonase"/>
    <property type="match status" value="1"/>
</dbReference>
<organism evidence="4 5">
    <name type="scientific">Penicillium alfredii</name>
    <dbReference type="NCBI Taxonomy" id="1506179"/>
    <lineage>
        <taxon>Eukaryota</taxon>
        <taxon>Fungi</taxon>
        <taxon>Dikarya</taxon>
        <taxon>Ascomycota</taxon>
        <taxon>Pezizomycotina</taxon>
        <taxon>Eurotiomycetes</taxon>
        <taxon>Eurotiomycetidae</taxon>
        <taxon>Eurotiales</taxon>
        <taxon>Aspergillaceae</taxon>
        <taxon>Penicillium</taxon>
    </lineage>
</organism>
<feature type="chain" id="PRO_5040719373" description="Tail specific protease domain-containing protein" evidence="1">
    <location>
        <begin position="19"/>
        <end position="701"/>
    </location>
</feature>
<evidence type="ECO:0000313" key="4">
    <source>
        <dbReference type="EMBL" id="KAJ5104465.1"/>
    </source>
</evidence>
<reference evidence="4" key="1">
    <citation type="submission" date="2022-11" db="EMBL/GenBank/DDBJ databases">
        <authorList>
            <person name="Petersen C."/>
        </authorList>
    </citation>
    <scope>NUCLEOTIDE SEQUENCE</scope>
    <source>
        <strain evidence="4">IBT 34128</strain>
    </source>
</reference>
<protein>
    <recommendedName>
        <fullName evidence="6">Tail specific protease domain-containing protein</fullName>
    </recommendedName>
</protein>
<reference evidence="4" key="2">
    <citation type="journal article" date="2023" name="IMA Fungus">
        <title>Comparative genomic study of the Penicillium genus elucidates a diverse pangenome and 15 lateral gene transfer events.</title>
        <authorList>
            <person name="Petersen C."/>
            <person name="Sorensen T."/>
            <person name="Nielsen M.R."/>
            <person name="Sondergaard T.E."/>
            <person name="Sorensen J.L."/>
            <person name="Fitzpatrick D.A."/>
            <person name="Frisvad J.C."/>
            <person name="Nielsen K.L."/>
        </authorList>
    </citation>
    <scope>NUCLEOTIDE SEQUENCE</scope>
    <source>
        <strain evidence="4">IBT 34128</strain>
    </source>
</reference>
<comment type="caution">
    <text evidence="4">The sequence shown here is derived from an EMBL/GenBank/DDBJ whole genome shotgun (WGS) entry which is preliminary data.</text>
</comment>
<dbReference type="InterPro" id="IPR056186">
    <property type="entry name" value="PDZ_CPAF-rel"/>
</dbReference>
<dbReference type="OrthoDB" id="27214at2759"/>
<gene>
    <name evidence="4" type="ORF">NUU61_001812</name>
</gene>
<feature type="domain" description="CPAF-like PDZ" evidence="3">
    <location>
        <begin position="148"/>
        <end position="268"/>
    </location>
</feature>
<keyword evidence="5" id="KW-1185">Reference proteome</keyword>
<accession>A0A9W9FR12</accession>
<dbReference type="InterPro" id="IPR005151">
    <property type="entry name" value="Tail-specific_protease"/>
</dbReference>
<evidence type="ECO:0000256" key="1">
    <source>
        <dbReference type="SAM" id="SignalP"/>
    </source>
</evidence>
<proteinExistence type="predicted"/>
<dbReference type="InterPro" id="IPR052766">
    <property type="entry name" value="S41A_metabolite_peptidase"/>
</dbReference>
<dbReference type="Pfam" id="PF03572">
    <property type="entry name" value="Peptidase_S41"/>
    <property type="match status" value="1"/>
</dbReference>
<feature type="signal peptide" evidence="1">
    <location>
        <begin position="1"/>
        <end position="18"/>
    </location>
</feature>
<dbReference type="EMBL" id="JAPMSZ010000004">
    <property type="protein sequence ID" value="KAJ5104465.1"/>
    <property type="molecule type" value="Genomic_DNA"/>
</dbReference>
<dbReference type="Proteomes" id="UP001141434">
    <property type="component" value="Unassembled WGS sequence"/>
</dbReference>
<dbReference type="Gene3D" id="3.90.226.10">
    <property type="entry name" value="2-enoyl-CoA Hydratase, Chain A, domain 1"/>
    <property type="match status" value="1"/>
</dbReference>
<dbReference type="GO" id="GO:0006508">
    <property type="term" value="P:proteolysis"/>
    <property type="evidence" value="ECO:0007669"/>
    <property type="project" value="InterPro"/>
</dbReference>
<evidence type="ECO:0000259" key="2">
    <source>
        <dbReference type="Pfam" id="PF03572"/>
    </source>
</evidence>
<name>A0A9W9FR12_9EURO</name>
<dbReference type="GO" id="GO:0008236">
    <property type="term" value="F:serine-type peptidase activity"/>
    <property type="evidence" value="ECO:0007669"/>
    <property type="project" value="InterPro"/>
</dbReference>
<evidence type="ECO:0000259" key="3">
    <source>
        <dbReference type="Pfam" id="PF23658"/>
    </source>
</evidence>
<dbReference type="Pfam" id="PF23658">
    <property type="entry name" value="PDZ_CPAF_rel"/>
    <property type="match status" value="1"/>
</dbReference>
<dbReference type="RefSeq" id="XP_056513461.1">
    <property type="nucleotide sequence ID" value="XM_056652394.1"/>
</dbReference>